<dbReference type="GO" id="GO:0005886">
    <property type="term" value="C:plasma membrane"/>
    <property type="evidence" value="ECO:0007669"/>
    <property type="project" value="UniProtKB-SubCell"/>
</dbReference>
<comment type="caution">
    <text evidence="9">Lacks conserved residue(s) required for the propagation of feature annotation.</text>
</comment>
<evidence type="ECO:0000256" key="9">
    <source>
        <dbReference type="RuleBase" id="RU362011"/>
    </source>
</evidence>
<feature type="domain" description="CBS" evidence="10">
    <location>
        <begin position="136"/>
        <end position="197"/>
    </location>
</feature>
<dbReference type="InterPro" id="IPR006668">
    <property type="entry name" value="Mg_transptr_MgtE_intracell_dom"/>
</dbReference>
<dbReference type="SMART" id="SM00116">
    <property type="entry name" value="CBS"/>
    <property type="match status" value="2"/>
</dbReference>
<evidence type="ECO:0000313" key="12">
    <source>
        <dbReference type="Proteomes" id="UP000537126"/>
    </source>
</evidence>
<sequence>MNTKELHKLAKEFQHIDQIIEMVPVMKKMPVVEVAEILQAIDETYLFNILDRFSLEQQALIFSEFPMVKQLNLFKTVSKKRFAKIFENMPSENRADFFQHLTQEEQSSLLPYLSKKVREDVIKLSAYPPETAGGIMSTDFATVESQMTCAEAIEKVRRDAPSKKTVYYVYVVDSNQRLQGFITLKDLIMAEPYTKVENALHRDFVFAFVDEDREKVAQLIERYDLVAIPILNRENQLVGIVTHDEAIDVIRAEHSEDMQKFMGIVQANEEFDYLGTSTFKHFKKRVVWIVSLAAVGIISGIIIHRYENALEKLLILALYMPMVADTGGNAGSQAATVVVRALALGQITVGNWFKILWKEAKISLLLAVCLGVLAYGKVLFLSWETDIPSDYSLPVIAFMISLALALQVVTATVIGAGLPLFVKSFGGDPAVAASPAITTVVDITGLLIYFGMATIFFSL</sequence>
<gene>
    <name evidence="11" type="ORF">FHS56_001075</name>
</gene>
<evidence type="ECO:0000256" key="4">
    <source>
        <dbReference type="ARBA" id="ARBA00022692"/>
    </source>
</evidence>
<evidence type="ECO:0000256" key="1">
    <source>
        <dbReference type="ARBA" id="ARBA00004141"/>
    </source>
</evidence>
<evidence type="ECO:0000256" key="5">
    <source>
        <dbReference type="ARBA" id="ARBA00022842"/>
    </source>
</evidence>
<evidence type="ECO:0000256" key="3">
    <source>
        <dbReference type="ARBA" id="ARBA00022448"/>
    </source>
</evidence>
<proteinExistence type="inferred from homology"/>
<dbReference type="Pfam" id="PF03448">
    <property type="entry name" value="MgtE_N"/>
    <property type="match status" value="1"/>
</dbReference>
<comment type="subunit">
    <text evidence="9">Homodimer.</text>
</comment>
<keyword evidence="4 9" id="KW-0812">Transmembrane</keyword>
<dbReference type="GO" id="GO:0046872">
    <property type="term" value="F:metal ion binding"/>
    <property type="evidence" value="ECO:0007669"/>
    <property type="project" value="UniProtKB-KW"/>
</dbReference>
<evidence type="ECO:0000256" key="6">
    <source>
        <dbReference type="ARBA" id="ARBA00022989"/>
    </source>
</evidence>
<evidence type="ECO:0000256" key="7">
    <source>
        <dbReference type="ARBA" id="ARBA00023136"/>
    </source>
</evidence>
<keyword evidence="5 9" id="KW-0460">Magnesium</keyword>
<feature type="transmembrane region" description="Helical" evidence="9">
    <location>
        <begin position="286"/>
        <end position="306"/>
    </location>
</feature>
<keyword evidence="3 9" id="KW-0813">Transport</keyword>
<feature type="transmembrane region" description="Helical" evidence="9">
    <location>
        <begin position="436"/>
        <end position="457"/>
    </location>
</feature>
<dbReference type="SMART" id="SM00924">
    <property type="entry name" value="MgtE_N"/>
    <property type="match status" value="1"/>
</dbReference>
<dbReference type="Pfam" id="PF00571">
    <property type="entry name" value="CBS"/>
    <property type="match status" value="2"/>
</dbReference>
<dbReference type="Pfam" id="PF01769">
    <property type="entry name" value="MgtE"/>
    <property type="match status" value="1"/>
</dbReference>
<dbReference type="GO" id="GO:0015095">
    <property type="term" value="F:magnesium ion transmembrane transporter activity"/>
    <property type="evidence" value="ECO:0007669"/>
    <property type="project" value="UniProtKB-UniRule"/>
</dbReference>
<comment type="subcellular location">
    <subcellularLocation>
        <location evidence="9">Cell membrane</location>
        <topology evidence="9">Multi-pass membrane protein</topology>
    </subcellularLocation>
    <subcellularLocation>
        <location evidence="1">Membrane</location>
        <topology evidence="1">Multi-pass membrane protein</topology>
    </subcellularLocation>
</comment>
<dbReference type="RefSeq" id="WP_166918809.1">
    <property type="nucleotide sequence ID" value="NZ_JAASRN010000001.1"/>
</dbReference>
<dbReference type="PANTHER" id="PTHR43773:SF1">
    <property type="entry name" value="MAGNESIUM TRANSPORTER MGTE"/>
    <property type="match status" value="1"/>
</dbReference>
<dbReference type="Gene3D" id="1.10.357.20">
    <property type="entry name" value="SLC41 divalent cation transporters, integral membrane domain"/>
    <property type="match status" value="1"/>
</dbReference>
<comment type="function">
    <text evidence="9">Acts as a magnesium transporter.</text>
</comment>
<dbReference type="CDD" id="cd04606">
    <property type="entry name" value="CBS_pair_Mg_transporter"/>
    <property type="match status" value="1"/>
</dbReference>
<keyword evidence="9" id="KW-1003">Cell membrane</keyword>
<dbReference type="Gene3D" id="1.25.60.10">
    <property type="entry name" value="MgtE N-terminal domain-like"/>
    <property type="match status" value="1"/>
</dbReference>
<dbReference type="SUPFAM" id="SSF161093">
    <property type="entry name" value="MgtE membrane domain-like"/>
    <property type="match status" value="1"/>
</dbReference>
<dbReference type="AlphaFoldDB" id="A0A846MQ57"/>
<evidence type="ECO:0000313" key="11">
    <source>
        <dbReference type="EMBL" id="NIK73589.1"/>
    </source>
</evidence>
<dbReference type="PROSITE" id="PS51371">
    <property type="entry name" value="CBS"/>
    <property type="match status" value="2"/>
</dbReference>
<dbReference type="Gene3D" id="3.10.580.10">
    <property type="entry name" value="CBS-domain"/>
    <property type="match status" value="1"/>
</dbReference>
<keyword evidence="8" id="KW-0129">CBS domain</keyword>
<keyword evidence="6 9" id="KW-1133">Transmembrane helix</keyword>
<keyword evidence="7 9" id="KW-0472">Membrane</keyword>
<evidence type="ECO:0000259" key="10">
    <source>
        <dbReference type="PROSITE" id="PS51371"/>
    </source>
</evidence>
<feature type="transmembrane region" description="Helical" evidence="9">
    <location>
        <begin position="362"/>
        <end position="383"/>
    </location>
</feature>
<feature type="domain" description="CBS" evidence="10">
    <location>
        <begin position="200"/>
        <end position="256"/>
    </location>
</feature>
<comment type="similarity">
    <text evidence="2 9">Belongs to the SLC41A transporter family.</text>
</comment>
<dbReference type="InterPro" id="IPR046342">
    <property type="entry name" value="CBS_dom_sf"/>
</dbReference>
<dbReference type="NCBIfam" id="TIGR00400">
    <property type="entry name" value="mgtE"/>
    <property type="match status" value="1"/>
</dbReference>
<organism evidence="11 12">
    <name type="scientific">Thermonema lapsum</name>
    <dbReference type="NCBI Taxonomy" id="28195"/>
    <lineage>
        <taxon>Bacteria</taxon>
        <taxon>Pseudomonadati</taxon>
        <taxon>Bacteroidota</taxon>
        <taxon>Cytophagia</taxon>
        <taxon>Cytophagales</taxon>
        <taxon>Thermonemataceae</taxon>
        <taxon>Thermonema</taxon>
    </lineage>
</organism>
<dbReference type="InterPro" id="IPR000644">
    <property type="entry name" value="CBS_dom"/>
</dbReference>
<dbReference type="InterPro" id="IPR006667">
    <property type="entry name" value="SLC41_membr_dom"/>
</dbReference>
<evidence type="ECO:0000256" key="2">
    <source>
        <dbReference type="ARBA" id="ARBA00009749"/>
    </source>
</evidence>
<keyword evidence="12" id="KW-1185">Reference proteome</keyword>
<evidence type="ECO:0000256" key="8">
    <source>
        <dbReference type="PROSITE-ProRule" id="PRU00703"/>
    </source>
</evidence>
<keyword evidence="9" id="KW-0479">Metal-binding</keyword>
<dbReference type="Proteomes" id="UP000537126">
    <property type="component" value="Unassembled WGS sequence"/>
</dbReference>
<dbReference type="InterPro" id="IPR036739">
    <property type="entry name" value="SLC41_membr_dom_sf"/>
</dbReference>
<reference evidence="11 12" key="1">
    <citation type="submission" date="2020-03" db="EMBL/GenBank/DDBJ databases">
        <title>Genomic Encyclopedia of Type Strains, Phase IV (KMG-IV): sequencing the most valuable type-strain genomes for metagenomic binning, comparative biology and taxonomic classification.</title>
        <authorList>
            <person name="Goeker M."/>
        </authorList>
    </citation>
    <scope>NUCLEOTIDE SEQUENCE [LARGE SCALE GENOMIC DNA]</scope>
    <source>
        <strain evidence="11 12">DSM 5718</strain>
    </source>
</reference>
<dbReference type="InterPro" id="IPR006669">
    <property type="entry name" value="MgtE_transporter"/>
</dbReference>
<comment type="caution">
    <text evidence="11">The sequence shown here is derived from an EMBL/GenBank/DDBJ whole genome shotgun (WGS) entry which is preliminary data.</text>
</comment>
<dbReference type="InterPro" id="IPR038076">
    <property type="entry name" value="MgtE_N_sf"/>
</dbReference>
<feature type="transmembrane region" description="Helical" evidence="9">
    <location>
        <begin position="395"/>
        <end position="416"/>
    </location>
</feature>
<accession>A0A846MQ57</accession>
<dbReference type="SUPFAM" id="SSF158791">
    <property type="entry name" value="MgtE N-terminal domain-like"/>
    <property type="match status" value="1"/>
</dbReference>
<protein>
    <recommendedName>
        <fullName evidence="9">Magnesium transporter MgtE</fullName>
    </recommendedName>
</protein>
<dbReference type="SUPFAM" id="SSF54631">
    <property type="entry name" value="CBS-domain pair"/>
    <property type="match status" value="1"/>
</dbReference>
<name>A0A846MQ57_9BACT</name>
<dbReference type="EMBL" id="JAASRN010000001">
    <property type="protein sequence ID" value="NIK73589.1"/>
    <property type="molecule type" value="Genomic_DNA"/>
</dbReference>
<dbReference type="PANTHER" id="PTHR43773">
    <property type="entry name" value="MAGNESIUM TRANSPORTER MGTE"/>
    <property type="match status" value="1"/>
</dbReference>